<dbReference type="AlphaFoldDB" id="A0AAW4L577"/>
<dbReference type="SUPFAM" id="SSF55073">
    <property type="entry name" value="Nucleotide cyclase"/>
    <property type="match status" value="1"/>
</dbReference>
<evidence type="ECO:0000313" key="7">
    <source>
        <dbReference type="Proteomes" id="UP000811899"/>
    </source>
</evidence>
<evidence type="ECO:0000259" key="5">
    <source>
        <dbReference type="PROSITE" id="PS50887"/>
    </source>
</evidence>
<dbReference type="GO" id="GO:0052621">
    <property type="term" value="F:diguanylate cyclase activity"/>
    <property type="evidence" value="ECO:0007669"/>
    <property type="project" value="UniProtKB-EC"/>
</dbReference>
<dbReference type="Gene3D" id="3.30.70.270">
    <property type="match status" value="1"/>
</dbReference>
<evidence type="ECO:0000256" key="1">
    <source>
        <dbReference type="ARBA" id="ARBA00012528"/>
    </source>
</evidence>
<reference evidence="6 7" key="1">
    <citation type="submission" date="2021-05" db="EMBL/GenBank/DDBJ databases">
        <title>The draft genome of Geobacter pelophilus DSM 12255.</title>
        <authorList>
            <person name="Xu Z."/>
            <person name="Masuda Y."/>
            <person name="Itoh H."/>
            <person name="Senoo K."/>
        </authorList>
    </citation>
    <scope>NUCLEOTIDE SEQUENCE [LARGE SCALE GENOMIC DNA]</scope>
    <source>
        <strain evidence="6 7">DSM 12255</strain>
    </source>
</reference>
<dbReference type="RefSeq" id="WP_214171439.1">
    <property type="nucleotide sequence ID" value="NZ_JAHCVJ010000003.1"/>
</dbReference>
<feature type="compositionally biased region" description="Basic residues" evidence="3">
    <location>
        <begin position="293"/>
        <end position="303"/>
    </location>
</feature>
<dbReference type="PANTHER" id="PTHR45138">
    <property type="entry name" value="REGULATORY COMPONENTS OF SENSORY TRANSDUCTION SYSTEM"/>
    <property type="match status" value="1"/>
</dbReference>
<dbReference type="EC" id="2.7.7.65" evidence="1"/>
<dbReference type="Pfam" id="PF00672">
    <property type="entry name" value="HAMP"/>
    <property type="match status" value="1"/>
</dbReference>
<dbReference type="NCBIfam" id="TIGR00254">
    <property type="entry name" value="GGDEF"/>
    <property type="match status" value="1"/>
</dbReference>
<dbReference type="GO" id="GO:1902201">
    <property type="term" value="P:negative regulation of bacterial-type flagellum-dependent cell motility"/>
    <property type="evidence" value="ECO:0007669"/>
    <property type="project" value="TreeGrafter"/>
</dbReference>
<dbReference type="InterPro" id="IPR029787">
    <property type="entry name" value="Nucleotide_cyclase"/>
</dbReference>
<evidence type="ECO:0000259" key="4">
    <source>
        <dbReference type="PROSITE" id="PS50885"/>
    </source>
</evidence>
<comment type="catalytic activity">
    <reaction evidence="2">
        <text>2 GTP = 3',3'-c-di-GMP + 2 diphosphate</text>
        <dbReference type="Rhea" id="RHEA:24898"/>
        <dbReference type="ChEBI" id="CHEBI:33019"/>
        <dbReference type="ChEBI" id="CHEBI:37565"/>
        <dbReference type="ChEBI" id="CHEBI:58805"/>
        <dbReference type="EC" id="2.7.7.65"/>
    </reaction>
</comment>
<dbReference type="InterPro" id="IPR043128">
    <property type="entry name" value="Rev_trsase/Diguanyl_cyclase"/>
</dbReference>
<evidence type="ECO:0000256" key="2">
    <source>
        <dbReference type="ARBA" id="ARBA00034247"/>
    </source>
</evidence>
<feature type="region of interest" description="Disordered" evidence="3">
    <location>
        <begin position="280"/>
        <end position="303"/>
    </location>
</feature>
<gene>
    <name evidence="6" type="ORF">KI809_10280</name>
</gene>
<organism evidence="6 7">
    <name type="scientific">Geoanaerobacter pelophilus</name>
    <dbReference type="NCBI Taxonomy" id="60036"/>
    <lineage>
        <taxon>Bacteria</taxon>
        <taxon>Pseudomonadati</taxon>
        <taxon>Thermodesulfobacteriota</taxon>
        <taxon>Desulfuromonadia</taxon>
        <taxon>Geobacterales</taxon>
        <taxon>Geobacteraceae</taxon>
        <taxon>Geoanaerobacter</taxon>
    </lineage>
</organism>
<dbReference type="Pfam" id="PF00990">
    <property type="entry name" value="GGDEF"/>
    <property type="match status" value="1"/>
</dbReference>
<dbReference type="EMBL" id="JAHCVJ010000003">
    <property type="protein sequence ID" value="MBT0664685.1"/>
    <property type="molecule type" value="Genomic_DNA"/>
</dbReference>
<dbReference type="InterPro" id="IPR000160">
    <property type="entry name" value="GGDEF_dom"/>
</dbReference>
<name>A0AAW4L577_9BACT</name>
<sequence length="303" mass="33871">MANNADIIKCCREKIEALLCGETPASVEIPDKVSPEAMELCHACNRLISAQQEAATFLAALANGNLEIDPPPRNQLISPFKQLHASLRHLVWQTSQIAAGNLEQQVDFLGELSTSFNKMIEALRQKQSIEDMLRYLSNHDPMTGLYNRLYFNEELARLDRSRQIPSSIIVADLNGLKQVNDSLGHESGDLLILAAAEIIRSGIRADDVAARIGGDEFAVILPFTRNDEAELVLSRIRKKEALHRETSDLQVFISYGLATAEQQGGMNEALKLADKRMYEEKTNNKSGMSHSLTSKKQKRKWRN</sequence>
<feature type="domain" description="HAMP" evidence="4">
    <location>
        <begin position="81"/>
        <end position="128"/>
    </location>
</feature>
<dbReference type="SMART" id="SM00267">
    <property type="entry name" value="GGDEF"/>
    <property type="match status" value="1"/>
</dbReference>
<dbReference type="Proteomes" id="UP000811899">
    <property type="component" value="Unassembled WGS sequence"/>
</dbReference>
<evidence type="ECO:0000256" key="3">
    <source>
        <dbReference type="SAM" id="MobiDB-lite"/>
    </source>
</evidence>
<dbReference type="SMART" id="SM00304">
    <property type="entry name" value="HAMP"/>
    <property type="match status" value="1"/>
</dbReference>
<dbReference type="GO" id="GO:0043709">
    <property type="term" value="P:cell adhesion involved in single-species biofilm formation"/>
    <property type="evidence" value="ECO:0007669"/>
    <property type="project" value="TreeGrafter"/>
</dbReference>
<evidence type="ECO:0000313" key="6">
    <source>
        <dbReference type="EMBL" id="MBT0664685.1"/>
    </source>
</evidence>
<dbReference type="PROSITE" id="PS50887">
    <property type="entry name" value="GGDEF"/>
    <property type="match status" value="1"/>
</dbReference>
<dbReference type="GO" id="GO:0005886">
    <property type="term" value="C:plasma membrane"/>
    <property type="evidence" value="ECO:0007669"/>
    <property type="project" value="TreeGrafter"/>
</dbReference>
<dbReference type="CDD" id="cd06225">
    <property type="entry name" value="HAMP"/>
    <property type="match status" value="1"/>
</dbReference>
<accession>A0AAW4L577</accession>
<dbReference type="PANTHER" id="PTHR45138:SF9">
    <property type="entry name" value="DIGUANYLATE CYCLASE DGCM-RELATED"/>
    <property type="match status" value="1"/>
</dbReference>
<dbReference type="GO" id="GO:0007165">
    <property type="term" value="P:signal transduction"/>
    <property type="evidence" value="ECO:0007669"/>
    <property type="project" value="InterPro"/>
</dbReference>
<comment type="caution">
    <text evidence="6">The sequence shown here is derived from an EMBL/GenBank/DDBJ whole genome shotgun (WGS) entry which is preliminary data.</text>
</comment>
<dbReference type="PROSITE" id="PS50885">
    <property type="entry name" value="HAMP"/>
    <property type="match status" value="1"/>
</dbReference>
<keyword evidence="7" id="KW-1185">Reference proteome</keyword>
<protein>
    <recommendedName>
        <fullName evidence="1">diguanylate cyclase</fullName>
        <ecNumber evidence="1">2.7.7.65</ecNumber>
    </recommendedName>
</protein>
<proteinExistence type="predicted"/>
<dbReference type="InterPro" id="IPR050469">
    <property type="entry name" value="Diguanylate_Cyclase"/>
</dbReference>
<dbReference type="InterPro" id="IPR003660">
    <property type="entry name" value="HAMP_dom"/>
</dbReference>
<feature type="domain" description="GGDEF" evidence="5">
    <location>
        <begin position="164"/>
        <end position="296"/>
    </location>
</feature>
<dbReference type="CDD" id="cd01949">
    <property type="entry name" value="GGDEF"/>
    <property type="match status" value="1"/>
</dbReference>